<evidence type="ECO:0000256" key="1">
    <source>
        <dbReference type="ARBA" id="ARBA00006479"/>
    </source>
</evidence>
<evidence type="ECO:0000313" key="3">
    <source>
        <dbReference type="Proteomes" id="UP000823750"/>
    </source>
</evidence>
<dbReference type="AlphaFoldDB" id="A0A9D9J587"/>
<dbReference type="Pfam" id="PF00480">
    <property type="entry name" value="ROK"/>
    <property type="match status" value="1"/>
</dbReference>
<proteinExistence type="inferred from homology"/>
<dbReference type="CDD" id="cd23763">
    <property type="entry name" value="ASKHA_ATPase_ROK"/>
    <property type="match status" value="1"/>
</dbReference>
<sequence length="304" mass="32718">MTRGNKPAEKRYAIGADIGGSHLSSAIIDLDTGNIAGDITNTSLDNSASAPEILYTLATNINETMQKAKEARIRGVGLAFPGPFDYIHGISAIHGVGKFQNIFGLDVRTTLRHMLKLPEETDLRFTNDATAFAMGEAIYGAAKGSRMTVILTLGTGVGSAFISDGKIIKEGHGIPENGWVYDMPFEEGTVDEAFSTRWICRRYMELSGTEANGAKEIAERYTDCEKARQVFIEFGQRLGRFILQITAGFHADTVVLGGNISNAWPLFRTEIQKCIADAGSPVKVCQAAMPGCAAISGAAALFRQ</sequence>
<dbReference type="Proteomes" id="UP000823750">
    <property type="component" value="Unassembled WGS sequence"/>
</dbReference>
<comment type="similarity">
    <text evidence="1">Belongs to the ROK (NagC/XylR) family.</text>
</comment>
<comment type="caution">
    <text evidence="2">The sequence shown here is derived from an EMBL/GenBank/DDBJ whole genome shotgun (WGS) entry which is preliminary data.</text>
</comment>
<accession>A0A9D9J587</accession>
<dbReference type="PANTHER" id="PTHR18964">
    <property type="entry name" value="ROK (REPRESSOR, ORF, KINASE) FAMILY"/>
    <property type="match status" value="1"/>
</dbReference>
<dbReference type="SUPFAM" id="SSF53067">
    <property type="entry name" value="Actin-like ATPase domain"/>
    <property type="match status" value="1"/>
</dbReference>
<organism evidence="2 3">
    <name type="scientific">Candidatus Cryptobacteroides excrementavium</name>
    <dbReference type="NCBI Taxonomy" id="2840759"/>
    <lineage>
        <taxon>Bacteria</taxon>
        <taxon>Pseudomonadati</taxon>
        <taxon>Bacteroidota</taxon>
        <taxon>Bacteroidia</taxon>
        <taxon>Bacteroidales</taxon>
        <taxon>Candidatus Cryptobacteroides</taxon>
    </lineage>
</organism>
<dbReference type="Gene3D" id="3.30.420.40">
    <property type="match status" value="2"/>
</dbReference>
<dbReference type="InterPro" id="IPR000600">
    <property type="entry name" value="ROK"/>
</dbReference>
<protein>
    <submittedName>
        <fullName evidence="2">ROK family protein</fullName>
    </submittedName>
</protein>
<reference evidence="2" key="2">
    <citation type="journal article" date="2021" name="PeerJ">
        <title>Extensive microbial diversity within the chicken gut microbiome revealed by metagenomics and culture.</title>
        <authorList>
            <person name="Gilroy R."/>
            <person name="Ravi A."/>
            <person name="Getino M."/>
            <person name="Pursley I."/>
            <person name="Horton D.L."/>
            <person name="Alikhan N.F."/>
            <person name="Baker D."/>
            <person name="Gharbi K."/>
            <person name="Hall N."/>
            <person name="Watson M."/>
            <person name="Adriaenssens E.M."/>
            <person name="Foster-Nyarko E."/>
            <person name="Jarju S."/>
            <person name="Secka A."/>
            <person name="Antonio M."/>
            <person name="Oren A."/>
            <person name="Chaudhuri R.R."/>
            <person name="La Ragione R."/>
            <person name="Hildebrand F."/>
            <person name="Pallen M.J."/>
        </authorList>
    </citation>
    <scope>NUCLEOTIDE SEQUENCE</scope>
    <source>
        <strain evidence="2">B2-16538</strain>
    </source>
</reference>
<dbReference type="PANTHER" id="PTHR18964:SF149">
    <property type="entry name" value="BIFUNCTIONAL UDP-N-ACETYLGLUCOSAMINE 2-EPIMERASE_N-ACETYLMANNOSAMINE KINASE"/>
    <property type="match status" value="1"/>
</dbReference>
<name>A0A9D9J587_9BACT</name>
<gene>
    <name evidence="2" type="ORF">IAB78_06265</name>
</gene>
<dbReference type="InterPro" id="IPR043129">
    <property type="entry name" value="ATPase_NBD"/>
</dbReference>
<evidence type="ECO:0000313" key="2">
    <source>
        <dbReference type="EMBL" id="MBO8486011.1"/>
    </source>
</evidence>
<dbReference type="EMBL" id="JADILX010000090">
    <property type="protein sequence ID" value="MBO8486011.1"/>
    <property type="molecule type" value="Genomic_DNA"/>
</dbReference>
<reference evidence="2" key="1">
    <citation type="submission" date="2020-10" db="EMBL/GenBank/DDBJ databases">
        <authorList>
            <person name="Gilroy R."/>
        </authorList>
    </citation>
    <scope>NUCLEOTIDE SEQUENCE</scope>
    <source>
        <strain evidence="2">B2-16538</strain>
    </source>
</reference>